<proteinExistence type="predicted"/>
<reference evidence="3" key="1">
    <citation type="thesis" date="2020" institute="ProQuest LLC" country="789 East Eisenhower Parkway, Ann Arbor, MI, USA">
        <title>Comparative Genomics and Chromosome Evolution.</title>
        <authorList>
            <person name="Mudd A.B."/>
        </authorList>
    </citation>
    <scope>NUCLEOTIDE SEQUENCE</scope>
    <source>
        <strain evidence="3">HN-11 Male</strain>
        <tissue evidence="3">Kidney and liver</tissue>
    </source>
</reference>
<dbReference type="InterPro" id="IPR050150">
    <property type="entry name" value="IgV_Light_Chain"/>
</dbReference>
<dbReference type="Pfam" id="PF07686">
    <property type="entry name" value="V-set"/>
    <property type="match status" value="1"/>
</dbReference>
<gene>
    <name evidence="3" type="ORF">GDO78_014660</name>
</gene>
<dbReference type="AlphaFoldDB" id="A0A8J6BFF0"/>
<dbReference type="InterPro" id="IPR013783">
    <property type="entry name" value="Ig-like_fold"/>
</dbReference>
<organism evidence="3 4">
    <name type="scientific">Eleutherodactylus coqui</name>
    <name type="common">Puerto Rican coqui</name>
    <dbReference type="NCBI Taxonomy" id="57060"/>
    <lineage>
        <taxon>Eukaryota</taxon>
        <taxon>Metazoa</taxon>
        <taxon>Chordata</taxon>
        <taxon>Craniata</taxon>
        <taxon>Vertebrata</taxon>
        <taxon>Euteleostomi</taxon>
        <taxon>Amphibia</taxon>
        <taxon>Batrachia</taxon>
        <taxon>Anura</taxon>
        <taxon>Neobatrachia</taxon>
        <taxon>Hyloidea</taxon>
        <taxon>Eleutherodactylidae</taxon>
        <taxon>Eleutherodactylinae</taxon>
        <taxon>Eleutherodactylus</taxon>
        <taxon>Eleutherodactylus</taxon>
    </lineage>
</organism>
<dbReference type="PANTHER" id="PTHR23267">
    <property type="entry name" value="IMMUNOGLOBULIN LIGHT CHAIN"/>
    <property type="match status" value="1"/>
</dbReference>
<feature type="domain" description="Ig-like" evidence="2">
    <location>
        <begin position="1"/>
        <end position="87"/>
    </location>
</feature>
<dbReference type="InterPro" id="IPR036179">
    <property type="entry name" value="Ig-like_dom_sf"/>
</dbReference>
<evidence type="ECO:0000256" key="1">
    <source>
        <dbReference type="SAM" id="MobiDB-lite"/>
    </source>
</evidence>
<feature type="region of interest" description="Disordered" evidence="1">
    <location>
        <begin position="40"/>
        <end position="62"/>
    </location>
</feature>
<dbReference type="SUPFAM" id="SSF48726">
    <property type="entry name" value="Immunoglobulin"/>
    <property type="match status" value="1"/>
</dbReference>
<dbReference type="InterPro" id="IPR007110">
    <property type="entry name" value="Ig-like_dom"/>
</dbReference>
<sequence>MVSVSPGTNIQMTCSWSQGSVVASNFPNWVYQESGSVPQGIVGSNGNNNHNVKPPTTSDRYTGSISSRSAVLSISGVQANDDGVYYCALWTGSAYTVI</sequence>
<evidence type="ECO:0000259" key="2">
    <source>
        <dbReference type="PROSITE" id="PS50835"/>
    </source>
</evidence>
<dbReference type="EMBL" id="WNTK01012869">
    <property type="protein sequence ID" value="KAG9462210.1"/>
    <property type="molecule type" value="Genomic_DNA"/>
</dbReference>
<keyword evidence="4" id="KW-1185">Reference proteome</keyword>
<protein>
    <recommendedName>
        <fullName evidence="2">Ig-like domain-containing protein</fullName>
    </recommendedName>
</protein>
<dbReference type="PROSITE" id="PS50835">
    <property type="entry name" value="IG_LIKE"/>
    <property type="match status" value="1"/>
</dbReference>
<accession>A0A8J6BFF0</accession>
<name>A0A8J6BFF0_ELECQ</name>
<feature type="compositionally biased region" description="Polar residues" evidence="1">
    <location>
        <begin position="40"/>
        <end position="61"/>
    </location>
</feature>
<dbReference type="Proteomes" id="UP000770717">
    <property type="component" value="Unassembled WGS sequence"/>
</dbReference>
<evidence type="ECO:0000313" key="3">
    <source>
        <dbReference type="EMBL" id="KAG9462210.1"/>
    </source>
</evidence>
<dbReference type="SMART" id="SM00406">
    <property type="entry name" value="IGv"/>
    <property type="match status" value="1"/>
</dbReference>
<comment type="caution">
    <text evidence="3">The sequence shown here is derived from an EMBL/GenBank/DDBJ whole genome shotgun (WGS) entry which is preliminary data.</text>
</comment>
<dbReference type="InterPro" id="IPR013106">
    <property type="entry name" value="Ig_V-set"/>
</dbReference>
<evidence type="ECO:0000313" key="4">
    <source>
        <dbReference type="Proteomes" id="UP000770717"/>
    </source>
</evidence>
<dbReference type="Gene3D" id="2.60.40.10">
    <property type="entry name" value="Immunoglobulins"/>
    <property type="match status" value="1"/>
</dbReference>